<dbReference type="EMBL" id="MU154617">
    <property type="protein sequence ID" value="KAF9491529.1"/>
    <property type="molecule type" value="Genomic_DNA"/>
</dbReference>
<gene>
    <name evidence="1" type="ORF">BDN71DRAFT_1474871</name>
</gene>
<evidence type="ECO:0000313" key="1">
    <source>
        <dbReference type="EMBL" id="KAF9491529.1"/>
    </source>
</evidence>
<proteinExistence type="predicted"/>
<sequence length="355" mass="39244">MSLSYFEAVNILNSQETLTDVGDASQKLAKSIVKMIHEFDTISAHLHTIDMQGLTVPMLPHWTALSQNFRQQIWQFRNNAGLISSRLTMFVSLVLPLATRNLNGGSSHNHQEKLQVLQSFIGVSSDHAAQTRSLTEGMLMLNSNLNAFHSNFARFAAGRMTSGQSELQEVAQKIGQLDARVKQLYIGVGRLVGVEIAFLVFSTFRMVMSSGRTGKSKGSRHRLTLTNVDATAVSKEYDNIDRLQNEFAHADHNVQMQLRKIDTVSTSRAAISSLVSNQMIAVQAMLGLCLAIWARLQTDCMEILRWLQGSSHNAFPCVLSAYMEGGHTIYTPLARALDTFTASIDPSLFPGLAQQ</sequence>
<dbReference type="OrthoDB" id="2836601at2759"/>
<protein>
    <submittedName>
        <fullName evidence="1">Uncharacterized protein</fullName>
    </submittedName>
</protein>
<keyword evidence="2" id="KW-1185">Reference proteome</keyword>
<name>A0A9P6DC89_PLEER</name>
<dbReference type="AlphaFoldDB" id="A0A9P6DC89"/>
<accession>A0A9P6DC89</accession>
<organism evidence="1 2">
    <name type="scientific">Pleurotus eryngii</name>
    <name type="common">Boletus of the steppes</name>
    <dbReference type="NCBI Taxonomy" id="5323"/>
    <lineage>
        <taxon>Eukaryota</taxon>
        <taxon>Fungi</taxon>
        <taxon>Dikarya</taxon>
        <taxon>Basidiomycota</taxon>
        <taxon>Agaricomycotina</taxon>
        <taxon>Agaricomycetes</taxon>
        <taxon>Agaricomycetidae</taxon>
        <taxon>Agaricales</taxon>
        <taxon>Pleurotineae</taxon>
        <taxon>Pleurotaceae</taxon>
        <taxon>Pleurotus</taxon>
    </lineage>
</organism>
<evidence type="ECO:0000313" key="2">
    <source>
        <dbReference type="Proteomes" id="UP000807025"/>
    </source>
</evidence>
<reference evidence="1" key="1">
    <citation type="submission" date="2020-11" db="EMBL/GenBank/DDBJ databases">
        <authorList>
            <consortium name="DOE Joint Genome Institute"/>
            <person name="Ahrendt S."/>
            <person name="Riley R."/>
            <person name="Andreopoulos W."/>
            <person name="Labutti K."/>
            <person name="Pangilinan J."/>
            <person name="Ruiz-Duenas F.J."/>
            <person name="Barrasa J.M."/>
            <person name="Sanchez-Garcia M."/>
            <person name="Camarero S."/>
            <person name="Miyauchi S."/>
            <person name="Serrano A."/>
            <person name="Linde D."/>
            <person name="Babiker R."/>
            <person name="Drula E."/>
            <person name="Ayuso-Fernandez I."/>
            <person name="Pacheco R."/>
            <person name="Padilla G."/>
            <person name="Ferreira P."/>
            <person name="Barriuso J."/>
            <person name="Kellner H."/>
            <person name="Castanera R."/>
            <person name="Alfaro M."/>
            <person name="Ramirez L."/>
            <person name="Pisabarro A.G."/>
            <person name="Kuo A."/>
            <person name="Tritt A."/>
            <person name="Lipzen A."/>
            <person name="He G."/>
            <person name="Yan M."/>
            <person name="Ng V."/>
            <person name="Cullen D."/>
            <person name="Martin F."/>
            <person name="Rosso M.-N."/>
            <person name="Henrissat B."/>
            <person name="Hibbett D."/>
            <person name="Martinez A.T."/>
            <person name="Grigoriev I.V."/>
        </authorList>
    </citation>
    <scope>NUCLEOTIDE SEQUENCE</scope>
    <source>
        <strain evidence="1">ATCC 90797</strain>
    </source>
</reference>
<comment type="caution">
    <text evidence="1">The sequence shown here is derived from an EMBL/GenBank/DDBJ whole genome shotgun (WGS) entry which is preliminary data.</text>
</comment>
<dbReference type="Proteomes" id="UP000807025">
    <property type="component" value="Unassembled WGS sequence"/>
</dbReference>